<accession>A0AAN6UYY1</accession>
<proteinExistence type="predicted"/>
<dbReference type="EMBL" id="MU853631">
    <property type="protein sequence ID" value="KAK4140461.1"/>
    <property type="molecule type" value="Genomic_DNA"/>
</dbReference>
<feature type="compositionally biased region" description="Acidic residues" evidence="1">
    <location>
        <begin position="117"/>
        <end position="136"/>
    </location>
</feature>
<feature type="region of interest" description="Disordered" evidence="1">
    <location>
        <begin position="77"/>
        <end position="166"/>
    </location>
</feature>
<dbReference type="GeneID" id="87818569"/>
<dbReference type="RefSeq" id="XP_062633832.1">
    <property type="nucleotide sequence ID" value="XM_062781956.1"/>
</dbReference>
<reference evidence="2" key="2">
    <citation type="submission" date="2023-05" db="EMBL/GenBank/DDBJ databases">
        <authorList>
            <consortium name="Lawrence Berkeley National Laboratory"/>
            <person name="Steindorff A."/>
            <person name="Hensen N."/>
            <person name="Bonometti L."/>
            <person name="Westerberg I."/>
            <person name="Brannstrom I.O."/>
            <person name="Guillou S."/>
            <person name="Cros-Aarteil S."/>
            <person name="Calhoun S."/>
            <person name="Haridas S."/>
            <person name="Kuo A."/>
            <person name="Mondo S."/>
            <person name="Pangilinan J."/>
            <person name="Riley R."/>
            <person name="Labutti K."/>
            <person name="Andreopoulos B."/>
            <person name="Lipzen A."/>
            <person name="Chen C."/>
            <person name="Yanf M."/>
            <person name="Daum C."/>
            <person name="Ng V."/>
            <person name="Clum A."/>
            <person name="Ohm R."/>
            <person name="Martin F."/>
            <person name="Silar P."/>
            <person name="Natvig D."/>
            <person name="Lalanne C."/>
            <person name="Gautier V."/>
            <person name="Ament-Velasquez S.L."/>
            <person name="Kruys A."/>
            <person name="Hutchinson M.I."/>
            <person name="Powell A.J."/>
            <person name="Barry K."/>
            <person name="Miller A.N."/>
            <person name="Grigoriev I.V."/>
            <person name="Debuchy R."/>
            <person name="Gladieux P."/>
            <person name="Thoren M.H."/>
            <person name="Johannesson H."/>
        </authorList>
    </citation>
    <scope>NUCLEOTIDE SEQUENCE</scope>
    <source>
        <strain evidence="2">CBS 141.50</strain>
    </source>
</reference>
<dbReference type="Proteomes" id="UP001302676">
    <property type="component" value="Unassembled WGS sequence"/>
</dbReference>
<name>A0AAN6UYY1_9PEZI</name>
<dbReference type="AlphaFoldDB" id="A0AAN6UYY1"/>
<reference evidence="2" key="1">
    <citation type="journal article" date="2023" name="Mol. Phylogenet. Evol.">
        <title>Genome-scale phylogeny and comparative genomics of the fungal order Sordariales.</title>
        <authorList>
            <person name="Hensen N."/>
            <person name="Bonometti L."/>
            <person name="Westerberg I."/>
            <person name="Brannstrom I.O."/>
            <person name="Guillou S."/>
            <person name="Cros-Aarteil S."/>
            <person name="Calhoun S."/>
            <person name="Haridas S."/>
            <person name="Kuo A."/>
            <person name="Mondo S."/>
            <person name="Pangilinan J."/>
            <person name="Riley R."/>
            <person name="LaButti K."/>
            <person name="Andreopoulos B."/>
            <person name="Lipzen A."/>
            <person name="Chen C."/>
            <person name="Yan M."/>
            <person name="Daum C."/>
            <person name="Ng V."/>
            <person name="Clum A."/>
            <person name="Steindorff A."/>
            <person name="Ohm R.A."/>
            <person name="Martin F."/>
            <person name="Silar P."/>
            <person name="Natvig D.O."/>
            <person name="Lalanne C."/>
            <person name="Gautier V."/>
            <person name="Ament-Velasquez S.L."/>
            <person name="Kruys A."/>
            <person name="Hutchinson M.I."/>
            <person name="Powell A.J."/>
            <person name="Barry K."/>
            <person name="Miller A.N."/>
            <person name="Grigoriev I.V."/>
            <person name="Debuchy R."/>
            <person name="Gladieux P."/>
            <person name="Hiltunen Thoren M."/>
            <person name="Johannesson H."/>
        </authorList>
    </citation>
    <scope>NUCLEOTIDE SEQUENCE</scope>
    <source>
        <strain evidence="2">CBS 141.50</strain>
    </source>
</reference>
<sequence>MCFTAIFTCPSCKCRSGLEETLRCQQTPCVGAVSIMMLMEGRHFGDGWRCTTPGCGYSQAARDRVRIWVERVLEAQQRGERGDEDGQNWSNVDNRLPAWYDQSDDGLSSMHASDHEATDDDLFMDDDDDHQAEDEEPGHQEAQANDGLNAVNNGNNNDNSQQQPPVAPLAAQVPDGVALGGHIPNWRATPNLPELSDEHAAHIDLLLARAEQEISAHEATQRLTQYWTPGEDDLLLFLRRCGFPHNQIAGYYRLKGLKKQRADNEKELVEINIALVAVGGGHNDAINWAA</sequence>
<evidence type="ECO:0000313" key="3">
    <source>
        <dbReference type="Proteomes" id="UP001302676"/>
    </source>
</evidence>
<feature type="compositionally biased region" description="Low complexity" evidence="1">
    <location>
        <begin position="144"/>
        <end position="166"/>
    </location>
</feature>
<evidence type="ECO:0000313" key="2">
    <source>
        <dbReference type="EMBL" id="KAK4140461.1"/>
    </source>
</evidence>
<organism evidence="2 3">
    <name type="scientific">Dichotomopilus funicola</name>
    <dbReference type="NCBI Taxonomy" id="1934379"/>
    <lineage>
        <taxon>Eukaryota</taxon>
        <taxon>Fungi</taxon>
        <taxon>Dikarya</taxon>
        <taxon>Ascomycota</taxon>
        <taxon>Pezizomycotina</taxon>
        <taxon>Sordariomycetes</taxon>
        <taxon>Sordariomycetidae</taxon>
        <taxon>Sordariales</taxon>
        <taxon>Chaetomiaceae</taxon>
        <taxon>Dichotomopilus</taxon>
    </lineage>
</organism>
<gene>
    <name evidence="2" type="ORF">C8A04DRAFT_32045</name>
</gene>
<protein>
    <submittedName>
        <fullName evidence="2">Uncharacterized protein</fullName>
    </submittedName>
</protein>
<keyword evidence="3" id="KW-1185">Reference proteome</keyword>
<comment type="caution">
    <text evidence="2">The sequence shown here is derived from an EMBL/GenBank/DDBJ whole genome shotgun (WGS) entry which is preliminary data.</text>
</comment>
<evidence type="ECO:0000256" key="1">
    <source>
        <dbReference type="SAM" id="MobiDB-lite"/>
    </source>
</evidence>